<reference evidence="4 5" key="1">
    <citation type="submission" date="2015-04" db="EMBL/GenBank/DDBJ databases">
        <title>Taxonomic description and genome sequence of Salinicoccus sediminis sp. nov., a novel hyper halotolerant bacterium isolated from marine sediment.</title>
        <authorList>
            <person name="Mathan Kumar R."/>
            <person name="Kaur G."/>
            <person name="Kumar N."/>
            <person name="Kumar A."/>
            <person name="Singh N.K."/>
            <person name="Kaur N."/>
            <person name="Mayilraj S."/>
        </authorList>
    </citation>
    <scope>NUCLEOTIDE SEQUENCE [LARGE SCALE GENOMIC DNA]</scope>
    <source>
        <strain evidence="4 5">SV-16</strain>
    </source>
</reference>
<dbReference type="CDD" id="cd02440">
    <property type="entry name" value="AdoMet_MTases"/>
    <property type="match status" value="1"/>
</dbReference>
<organism evidence="4 5">
    <name type="scientific">Salinicoccus sediminis</name>
    <dbReference type="NCBI Taxonomy" id="1432562"/>
    <lineage>
        <taxon>Bacteria</taxon>
        <taxon>Bacillati</taxon>
        <taxon>Bacillota</taxon>
        <taxon>Bacilli</taxon>
        <taxon>Bacillales</taxon>
        <taxon>Staphylococcaceae</taxon>
        <taxon>Salinicoccus</taxon>
    </lineage>
</organism>
<dbReference type="Pfam" id="PF01596">
    <property type="entry name" value="Methyltransf_3"/>
    <property type="match status" value="1"/>
</dbReference>
<dbReference type="PROSITE" id="PS51682">
    <property type="entry name" value="SAM_OMT_I"/>
    <property type="match status" value="1"/>
</dbReference>
<dbReference type="InterPro" id="IPR029063">
    <property type="entry name" value="SAM-dependent_MTases_sf"/>
</dbReference>
<dbReference type="AlphaFoldDB" id="A0A0M2SP19"/>
<dbReference type="Gene3D" id="3.40.50.150">
    <property type="entry name" value="Vaccinia Virus protein VP39"/>
    <property type="match status" value="1"/>
</dbReference>
<dbReference type="InterPro" id="IPR050362">
    <property type="entry name" value="Cation-dep_OMT"/>
</dbReference>
<accession>A0A0M2SP19</accession>
<dbReference type="OrthoDB" id="9799672at2"/>
<dbReference type="PANTHER" id="PTHR10509:SF14">
    <property type="entry name" value="CAFFEOYL-COA O-METHYLTRANSFERASE 3-RELATED"/>
    <property type="match status" value="1"/>
</dbReference>
<evidence type="ECO:0000256" key="2">
    <source>
        <dbReference type="ARBA" id="ARBA00022679"/>
    </source>
</evidence>
<gene>
    <name evidence="4" type="ORF">WN59_01005</name>
</gene>
<dbReference type="Proteomes" id="UP000034287">
    <property type="component" value="Unassembled WGS sequence"/>
</dbReference>
<keyword evidence="5" id="KW-1185">Reference proteome</keyword>
<evidence type="ECO:0000313" key="5">
    <source>
        <dbReference type="Proteomes" id="UP000034287"/>
    </source>
</evidence>
<keyword evidence="2" id="KW-0808">Transferase</keyword>
<sequence>MEIFEYIESMNSRPELFPDVLAYAREHKVPIMDPDALQVMKHHMHLTGAERILEIGTAIGYSALHMLSVSDDVEVVTIEKDADSHRTAKAFFGTYEVAGRVDPILRDAKEIDPEMLRGPFDMLLIDASKGNNEYFFENFSPFVKDGGLIIVDNILLRGLVVEEEIQSRNRRRMKEKVDAFNKKIAASGMLSSFLPVGDGLLIISKQEEGKNA</sequence>
<dbReference type="EMBL" id="LAYZ01000001">
    <property type="protein sequence ID" value="KKK35441.1"/>
    <property type="molecule type" value="Genomic_DNA"/>
</dbReference>
<dbReference type="GO" id="GO:0008757">
    <property type="term" value="F:S-adenosylmethionine-dependent methyltransferase activity"/>
    <property type="evidence" value="ECO:0007669"/>
    <property type="project" value="TreeGrafter"/>
</dbReference>
<evidence type="ECO:0000313" key="4">
    <source>
        <dbReference type="EMBL" id="KKK35441.1"/>
    </source>
</evidence>
<dbReference type="STRING" id="1432562.WN59_01005"/>
<dbReference type="SUPFAM" id="SSF53335">
    <property type="entry name" value="S-adenosyl-L-methionine-dependent methyltransferases"/>
    <property type="match status" value="1"/>
</dbReference>
<protein>
    <submittedName>
        <fullName evidence="4">Uncharacterized protein</fullName>
    </submittedName>
</protein>
<dbReference type="RefSeq" id="WP_046511228.1">
    <property type="nucleotide sequence ID" value="NZ_LAYZ01000001.1"/>
</dbReference>
<proteinExistence type="predicted"/>
<evidence type="ECO:0000256" key="1">
    <source>
        <dbReference type="ARBA" id="ARBA00022603"/>
    </source>
</evidence>
<dbReference type="PANTHER" id="PTHR10509">
    <property type="entry name" value="O-METHYLTRANSFERASE-RELATED"/>
    <property type="match status" value="1"/>
</dbReference>
<dbReference type="GO" id="GO:0008171">
    <property type="term" value="F:O-methyltransferase activity"/>
    <property type="evidence" value="ECO:0007669"/>
    <property type="project" value="InterPro"/>
</dbReference>
<dbReference type="PATRIC" id="fig|1432562.3.peg.208"/>
<dbReference type="InterPro" id="IPR002935">
    <property type="entry name" value="SAM_O-MeTrfase"/>
</dbReference>
<comment type="caution">
    <text evidence="4">The sequence shown here is derived from an EMBL/GenBank/DDBJ whole genome shotgun (WGS) entry which is preliminary data.</text>
</comment>
<evidence type="ECO:0000256" key="3">
    <source>
        <dbReference type="ARBA" id="ARBA00022691"/>
    </source>
</evidence>
<dbReference type="GO" id="GO:0032259">
    <property type="term" value="P:methylation"/>
    <property type="evidence" value="ECO:0007669"/>
    <property type="project" value="UniProtKB-KW"/>
</dbReference>
<name>A0A0M2SP19_9STAP</name>
<keyword evidence="3" id="KW-0949">S-adenosyl-L-methionine</keyword>
<keyword evidence="1" id="KW-0489">Methyltransferase</keyword>